<evidence type="ECO:0000313" key="2">
    <source>
        <dbReference type="EMBL" id="NHM01411.1"/>
    </source>
</evidence>
<sequence>MENNCKNCNIIFTGNFCENCGQKKYKRIDKKYIWDEIQYTFLHTNKGFLYSVKSLLKNPGKTAKEFIEGNRVNHYKPILLTFVLSGISAFISFKIIGLNEIMGDFYANQKLNSEFMNDYLTFISSYNSFIMLLSIPFFAFFTKIAFYNWGHNYYEHIVMNSYILSFYTLFSIIFTYPFMYYFKHDDSVFMSISSIQMLLTPLLLIWFFKEIYPDKKLLHIILRVALSILVMVVTFFLLLLVVMIGGFIYAMSNGPEGLKYLSPKK</sequence>
<feature type="transmembrane region" description="Helical" evidence="1">
    <location>
        <begin position="188"/>
        <end position="208"/>
    </location>
</feature>
<feature type="transmembrane region" description="Helical" evidence="1">
    <location>
        <begin position="78"/>
        <end position="99"/>
    </location>
</feature>
<dbReference type="RefSeq" id="WP_166076465.1">
    <property type="nucleotide sequence ID" value="NZ_JAAJBT010000002.1"/>
</dbReference>
<dbReference type="Pfam" id="PF12412">
    <property type="entry name" value="DUF3667"/>
    <property type="match status" value="1"/>
</dbReference>
<evidence type="ECO:0000313" key="3">
    <source>
        <dbReference type="Proteomes" id="UP000800984"/>
    </source>
</evidence>
<gene>
    <name evidence="2" type="ORF">G4D72_04715</name>
</gene>
<comment type="caution">
    <text evidence="2">The sequence shown here is derived from an EMBL/GenBank/DDBJ whole genome shotgun (WGS) entry which is preliminary data.</text>
</comment>
<reference evidence="2 3" key="1">
    <citation type="submission" date="2020-02" db="EMBL/GenBank/DDBJ databases">
        <authorList>
            <person name="Chen W.-M."/>
        </authorList>
    </citation>
    <scope>NUCLEOTIDE SEQUENCE [LARGE SCALE GENOMIC DNA]</scope>
    <source>
        <strain evidence="2 3">KDG-16</strain>
    </source>
</reference>
<evidence type="ECO:0000256" key="1">
    <source>
        <dbReference type="SAM" id="Phobius"/>
    </source>
</evidence>
<organism evidence="2 3">
    <name type="scientific">Flavobacterium difficile</name>
    <dbReference type="NCBI Taxonomy" id="2709659"/>
    <lineage>
        <taxon>Bacteria</taxon>
        <taxon>Pseudomonadati</taxon>
        <taxon>Bacteroidota</taxon>
        <taxon>Flavobacteriia</taxon>
        <taxon>Flavobacteriales</taxon>
        <taxon>Flavobacteriaceae</taxon>
        <taxon>Flavobacterium</taxon>
    </lineage>
</organism>
<protein>
    <submittedName>
        <fullName evidence="2">DUF3667 domain-containing protein</fullName>
    </submittedName>
</protein>
<dbReference type="InterPro" id="IPR022134">
    <property type="entry name" value="DUF3667"/>
</dbReference>
<keyword evidence="1" id="KW-0472">Membrane</keyword>
<accession>A0ABX0I7J3</accession>
<keyword evidence="1" id="KW-1133">Transmembrane helix</keyword>
<feature type="transmembrane region" description="Helical" evidence="1">
    <location>
        <begin position="119"/>
        <end position="141"/>
    </location>
</feature>
<keyword evidence="3" id="KW-1185">Reference proteome</keyword>
<keyword evidence="1" id="KW-0812">Transmembrane</keyword>
<feature type="transmembrane region" description="Helical" evidence="1">
    <location>
        <begin position="220"/>
        <end position="251"/>
    </location>
</feature>
<proteinExistence type="predicted"/>
<dbReference type="Proteomes" id="UP000800984">
    <property type="component" value="Unassembled WGS sequence"/>
</dbReference>
<dbReference type="EMBL" id="JAAJBT010000002">
    <property type="protein sequence ID" value="NHM01411.1"/>
    <property type="molecule type" value="Genomic_DNA"/>
</dbReference>
<name>A0ABX0I7J3_9FLAO</name>
<feature type="transmembrane region" description="Helical" evidence="1">
    <location>
        <begin position="162"/>
        <end position="182"/>
    </location>
</feature>